<protein>
    <submittedName>
        <fullName evidence="1">Uncharacterized protein</fullName>
    </submittedName>
</protein>
<dbReference type="PANTHER" id="PTHR34365:SF7">
    <property type="entry name" value="GLYCINE-RICH DOMAIN-CONTAINING PROTEIN 1"/>
    <property type="match status" value="1"/>
</dbReference>
<dbReference type="VEuPathDB" id="FungiDB:AMAG_12499"/>
<dbReference type="OrthoDB" id="2684236at2759"/>
<gene>
    <name evidence="1" type="ORF">AMAG_12499</name>
</gene>
<dbReference type="Pfam" id="PF07173">
    <property type="entry name" value="GRDP-like"/>
    <property type="match status" value="2"/>
</dbReference>
<organism evidence="1 2">
    <name type="scientific">Allomyces macrogynus (strain ATCC 38327)</name>
    <name type="common">Allomyces javanicus var. macrogynus</name>
    <dbReference type="NCBI Taxonomy" id="578462"/>
    <lineage>
        <taxon>Eukaryota</taxon>
        <taxon>Fungi</taxon>
        <taxon>Fungi incertae sedis</taxon>
        <taxon>Blastocladiomycota</taxon>
        <taxon>Blastocladiomycetes</taxon>
        <taxon>Blastocladiales</taxon>
        <taxon>Blastocladiaceae</taxon>
        <taxon>Allomyces</taxon>
    </lineage>
</organism>
<reference evidence="1 2" key="1">
    <citation type="submission" date="2009-11" db="EMBL/GenBank/DDBJ databases">
        <title>Annotation of Allomyces macrogynus ATCC 38327.</title>
        <authorList>
            <consortium name="The Broad Institute Genome Sequencing Platform"/>
            <person name="Russ C."/>
            <person name="Cuomo C."/>
            <person name="Burger G."/>
            <person name="Gray M.W."/>
            <person name="Holland P.W.H."/>
            <person name="King N."/>
            <person name="Lang F.B.F."/>
            <person name="Roger A.J."/>
            <person name="Ruiz-Trillo I."/>
            <person name="Young S.K."/>
            <person name="Zeng Q."/>
            <person name="Gargeya S."/>
            <person name="Fitzgerald M."/>
            <person name="Haas B."/>
            <person name="Abouelleil A."/>
            <person name="Alvarado L."/>
            <person name="Arachchi H.M."/>
            <person name="Berlin A."/>
            <person name="Chapman S.B."/>
            <person name="Gearin G."/>
            <person name="Goldberg J."/>
            <person name="Griggs A."/>
            <person name="Gujja S."/>
            <person name="Hansen M."/>
            <person name="Heiman D."/>
            <person name="Howarth C."/>
            <person name="Larimer J."/>
            <person name="Lui A."/>
            <person name="MacDonald P.J.P."/>
            <person name="McCowen C."/>
            <person name="Montmayeur A."/>
            <person name="Murphy C."/>
            <person name="Neiman D."/>
            <person name="Pearson M."/>
            <person name="Priest M."/>
            <person name="Roberts A."/>
            <person name="Saif S."/>
            <person name="Shea T."/>
            <person name="Sisk P."/>
            <person name="Stolte C."/>
            <person name="Sykes S."/>
            <person name="Wortman J."/>
            <person name="Nusbaum C."/>
            <person name="Birren B."/>
        </authorList>
    </citation>
    <scope>NUCLEOTIDE SEQUENCE [LARGE SCALE GENOMIC DNA]</scope>
    <source>
        <strain evidence="1 2">ATCC 38327</strain>
    </source>
</reference>
<dbReference type="STRING" id="578462.A0A0L0SZK3"/>
<dbReference type="InterPro" id="IPR009836">
    <property type="entry name" value="GRDP-like"/>
</dbReference>
<evidence type="ECO:0000313" key="1">
    <source>
        <dbReference type="EMBL" id="KNE67774.1"/>
    </source>
</evidence>
<proteinExistence type="predicted"/>
<name>A0A0L0SZK3_ALLM3</name>
<dbReference type="PANTHER" id="PTHR34365">
    <property type="entry name" value="ENOLASE (DUF1399)"/>
    <property type="match status" value="1"/>
</dbReference>
<keyword evidence="2" id="KW-1185">Reference proteome</keyword>
<reference evidence="2" key="2">
    <citation type="submission" date="2009-11" db="EMBL/GenBank/DDBJ databases">
        <title>The Genome Sequence of Allomyces macrogynus strain ATCC 38327.</title>
        <authorList>
            <consortium name="The Broad Institute Genome Sequencing Platform"/>
            <person name="Russ C."/>
            <person name="Cuomo C."/>
            <person name="Shea T."/>
            <person name="Young S.K."/>
            <person name="Zeng Q."/>
            <person name="Koehrsen M."/>
            <person name="Haas B."/>
            <person name="Borodovsky M."/>
            <person name="Guigo R."/>
            <person name="Alvarado L."/>
            <person name="Berlin A."/>
            <person name="Borenstein D."/>
            <person name="Chen Z."/>
            <person name="Engels R."/>
            <person name="Freedman E."/>
            <person name="Gellesch M."/>
            <person name="Goldberg J."/>
            <person name="Griggs A."/>
            <person name="Gujja S."/>
            <person name="Heiman D."/>
            <person name="Hepburn T."/>
            <person name="Howarth C."/>
            <person name="Jen D."/>
            <person name="Larson L."/>
            <person name="Lewis B."/>
            <person name="Mehta T."/>
            <person name="Park D."/>
            <person name="Pearson M."/>
            <person name="Roberts A."/>
            <person name="Saif S."/>
            <person name="Shenoy N."/>
            <person name="Sisk P."/>
            <person name="Stolte C."/>
            <person name="Sykes S."/>
            <person name="Walk T."/>
            <person name="White J."/>
            <person name="Yandava C."/>
            <person name="Burger G."/>
            <person name="Gray M.W."/>
            <person name="Holland P.W.H."/>
            <person name="King N."/>
            <person name="Lang F.B.F."/>
            <person name="Roger A.J."/>
            <person name="Ruiz-Trillo I."/>
            <person name="Lander E."/>
            <person name="Nusbaum C."/>
        </authorList>
    </citation>
    <scope>NUCLEOTIDE SEQUENCE [LARGE SCALE GENOMIC DNA]</scope>
    <source>
        <strain evidence="2">ATCC 38327</strain>
    </source>
</reference>
<sequence>MSATAVASTAPAYTMPVADDVSSSAVDVAVSLKDEALAAHAAVLKAGMNGDAVDKDALNKLVDVIGTETAEPVSRDALLAHTLLLSTFHRQTGDSEAKDLAFLCAAEVRYLAFLDALAKAVVKDKSLIETPPLPPMDVAMFWHSHMLSPLRFADDMTRRYDSTFDDMSLPLMRLAKVAIGTNKDDLEASRQFWAKNMPADMPYDITPADVDETKVIGRVVCPFCTSELALTMPEYAALRLHGQEHMCTHCAAEFMAEHVAVQRFLTMVKHAPVVRIAGTQSHPKTREPKPMLHANMTDLAALFDKAKWVKYSSKLPTLATWDDVKNMVMAPIMKGAADSLILPGNRLRFAMVIHAHKDAINGPWAMDMVRAVRRQRRFSRKMADLVQSGPSAVYHFQTEALVQYPKFLAMAVAHPSKPLVPTTAIDLAWHTHQLFPAVYSKHTLMLTGSVMNHDDSDDAKSEARIADGGKAIETLWMRTYGEEFLDARVPCTQGAKYHATETELLALYLTPGTCNVTHLGTAERAARCYYACAREVCDSMDVAKGAAKDTTERAARCYYACAREVCDSMDVAKGAAKDTTERAARCYYACAREVCDSMDVAKGAAKDTTERAARCYYACAREVCDSMDVANGTSLRATGF</sequence>
<accession>A0A0L0SZK3</accession>
<evidence type="ECO:0000313" key="2">
    <source>
        <dbReference type="Proteomes" id="UP000054350"/>
    </source>
</evidence>
<dbReference type="AlphaFoldDB" id="A0A0L0SZK3"/>
<dbReference type="EMBL" id="GG745354">
    <property type="protein sequence ID" value="KNE67774.1"/>
    <property type="molecule type" value="Genomic_DNA"/>
</dbReference>
<dbReference type="Proteomes" id="UP000054350">
    <property type="component" value="Unassembled WGS sequence"/>
</dbReference>